<keyword evidence="1" id="KW-0067">ATP-binding</keyword>
<reference evidence="1 2" key="1">
    <citation type="submission" date="2024-02" db="EMBL/GenBank/DDBJ databases">
        <authorList>
            <person name="Chen Y."/>
            <person name="Shah S."/>
            <person name="Dougan E. K."/>
            <person name="Thang M."/>
            <person name="Chan C."/>
        </authorList>
    </citation>
    <scope>NUCLEOTIDE SEQUENCE [LARGE SCALE GENOMIC DNA]</scope>
</reference>
<dbReference type="SUPFAM" id="SSF52540">
    <property type="entry name" value="P-loop containing nucleoside triphosphate hydrolases"/>
    <property type="match status" value="2"/>
</dbReference>
<dbReference type="Gene3D" id="3.40.50.300">
    <property type="entry name" value="P-loop containing nucleotide triphosphate hydrolases"/>
    <property type="match status" value="1"/>
</dbReference>
<evidence type="ECO:0000313" key="1">
    <source>
        <dbReference type="EMBL" id="CAK9045171.1"/>
    </source>
</evidence>
<evidence type="ECO:0000313" key="2">
    <source>
        <dbReference type="Proteomes" id="UP001642464"/>
    </source>
</evidence>
<dbReference type="InterPro" id="IPR027417">
    <property type="entry name" value="P-loop_NTPase"/>
</dbReference>
<comment type="caution">
    <text evidence="1">The sequence shown here is derived from an EMBL/GenBank/DDBJ whole genome shotgun (WGS) entry which is preliminary data.</text>
</comment>
<keyword evidence="1" id="KW-0547">Nucleotide-binding</keyword>
<feature type="non-terminal residue" evidence="1">
    <location>
        <position position="1"/>
    </location>
</feature>
<proteinExistence type="predicted"/>
<dbReference type="Pfam" id="PF13604">
    <property type="entry name" value="AAA_30"/>
    <property type="match status" value="1"/>
</dbReference>
<organism evidence="1 2">
    <name type="scientific">Durusdinium trenchii</name>
    <dbReference type="NCBI Taxonomy" id="1381693"/>
    <lineage>
        <taxon>Eukaryota</taxon>
        <taxon>Sar</taxon>
        <taxon>Alveolata</taxon>
        <taxon>Dinophyceae</taxon>
        <taxon>Suessiales</taxon>
        <taxon>Symbiodiniaceae</taxon>
        <taxon>Durusdinium</taxon>
    </lineage>
</organism>
<feature type="non-terminal residue" evidence="1">
    <location>
        <position position="573"/>
    </location>
</feature>
<dbReference type="GO" id="GO:0004386">
    <property type="term" value="F:helicase activity"/>
    <property type="evidence" value="ECO:0007669"/>
    <property type="project" value="UniProtKB-KW"/>
</dbReference>
<protein>
    <submittedName>
        <fullName evidence="1">ATP-dependent DNA helicase PIF1</fullName>
    </submittedName>
</protein>
<gene>
    <name evidence="1" type="ORF">SCF082_LOCUS25545</name>
</gene>
<name>A0ABP0M2B9_9DINO</name>
<accession>A0ABP0M2B9</accession>
<keyword evidence="1" id="KW-0378">Hydrolase</keyword>
<dbReference type="Proteomes" id="UP001642464">
    <property type="component" value="Unassembled WGS sequence"/>
</dbReference>
<sequence length="573" mass="64472">AWRHDDMTLLEYLRKSNASGDIVHWLQKAHAAADTALDLAAFAQEYRTFGEKIVAAETVSIFNDKFFGQWMMLHLPFRSAADLVPADIADKVPVRYSLFACAVRLAPTFWDDDSRIRAHLELAAHRDAYIDNALAMIRAQKPLASAKRGSDLCDAAGLPRRPAFNQAQLAFEEQALKRLEWVSALKSATVPEDIEEASARLEERNSILVCLGAPGTGKTFVADYLIRLASARGFQILYALPTGQLACRMRQRHPDIHVDTCAGAFLFYRPMAETAGIMAEYDLVVVDEALQLSAEEFGRLREMFLAAGRRLLLLLMGDEWQLPSIQPERACEHPQWRLSHVVTLHEVRRCKCPELQSKLDVLRYHKPTGAEGQRFVNKLCYQHKAWTGHDEPTALDIASVLDRTAGATTFITCTRRGAGVINELAVDVLFINRNKRTLGLVPGDYSDFPENYTDQGRLREDRAPLPAKVPLFAGLRIQLTRNQDKENHYVNGMVATVEAFAPEHQCLRVLTDSGRRLAIYPSRTRTRRRGAELDHITVWLDRKFTKAAAYVALSRVQRDSDYLVGGILTPDHL</sequence>
<keyword evidence="2" id="KW-1185">Reference proteome</keyword>
<keyword evidence="1" id="KW-0347">Helicase</keyword>
<dbReference type="EMBL" id="CAXAMM010019217">
    <property type="protein sequence ID" value="CAK9045171.1"/>
    <property type="molecule type" value="Genomic_DNA"/>
</dbReference>